<dbReference type="GO" id="GO:0032259">
    <property type="term" value="P:methylation"/>
    <property type="evidence" value="ECO:0007669"/>
    <property type="project" value="UniProtKB-KW"/>
</dbReference>
<evidence type="ECO:0000256" key="5">
    <source>
        <dbReference type="ARBA" id="ARBA00022691"/>
    </source>
</evidence>
<evidence type="ECO:0000259" key="6">
    <source>
        <dbReference type="Pfam" id="PF05175"/>
    </source>
</evidence>
<dbReference type="InterPro" id="IPR007848">
    <property type="entry name" value="Small_mtfrase_dom"/>
</dbReference>
<evidence type="ECO:0000256" key="1">
    <source>
        <dbReference type="ARBA" id="ARBA00022490"/>
    </source>
</evidence>
<dbReference type="Pfam" id="PF05175">
    <property type="entry name" value="MTS"/>
    <property type="match status" value="1"/>
</dbReference>
<dbReference type="InterPro" id="IPR002052">
    <property type="entry name" value="DNA_methylase_N6_adenine_CS"/>
</dbReference>
<dbReference type="STRING" id="428993.SAMN06296058_1403"/>
<keyword evidence="2" id="KW-0698">rRNA processing</keyword>
<feature type="domain" description="Methyltransferase small" evidence="6">
    <location>
        <begin position="179"/>
        <end position="343"/>
    </location>
</feature>
<dbReference type="SUPFAM" id="SSF53335">
    <property type="entry name" value="S-adenosyl-L-methionine-dependent methyltransferases"/>
    <property type="match status" value="1"/>
</dbReference>
<keyword evidence="5" id="KW-0949">S-adenosyl-L-methionine</keyword>
<dbReference type="GO" id="GO:0006364">
    <property type="term" value="P:rRNA processing"/>
    <property type="evidence" value="ECO:0007669"/>
    <property type="project" value="UniProtKB-KW"/>
</dbReference>
<dbReference type="Proteomes" id="UP000190341">
    <property type="component" value="Unassembled WGS sequence"/>
</dbReference>
<sequence length="351" mass="38169">MSTPHHDPALDALLLPFKRGDLAWPAAGIHFLRARDGAALRQFPLAPLTCEQSFKPEAEALQRAGLRVSDGVDEASLANSASLVLLLPPRQREEARALMARAYAVLEAGGTLVCSVPNNEGAKSCEQDLAGLAGLSGSLTKFHCRVFWTTRGANPVDADRLAKWQALDAPRRILGGQYLSRPGVFAWDRVDAASALLVEHLPTDLKGEAADLGAGYGYLSRELLTRCPGITRLDAYEAEARALALARINLEDARVPVTFHWHDVCAGISARYDVIITNPPFHAQGRGDRPDIGQQFIRVAAEALKPGGRLWLVANRHLPYEHVLDGRFASVREVAAREGFKVVEAVKSARR</sequence>
<gene>
    <name evidence="7" type="ORF">SAMN06296058_1403</name>
</gene>
<evidence type="ECO:0000256" key="3">
    <source>
        <dbReference type="ARBA" id="ARBA00022603"/>
    </source>
</evidence>
<keyword evidence="3 7" id="KW-0489">Methyltransferase</keyword>
<dbReference type="PANTHER" id="PTHR47816:SF4">
    <property type="entry name" value="RIBOSOMAL RNA SMALL SUBUNIT METHYLTRANSFERASE C"/>
    <property type="match status" value="1"/>
</dbReference>
<dbReference type="GO" id="GO:0008170">
    <property type="term" value="F:N-methyltransferase activity"/>
    <property type="evidence" value="ECO:0007669"/>
    <property type="project" value="UniProtKB-ARBA"/>
</dbReference>
<dbReference type="CDD" id="cd02440">
    <property type="entry name" value="AdoMet_MTases"/>
    <property type="match status" value="1"/>
</dbReference>
<evidence type="ECO:0000256" key="4">
    <source>
        <dbReference type="ARBA" id="ARBA00022679"/>
    </source>
</evidence>
<proteinExistence type="predicted"/>
<dbReference type="GO" id="GO:0003676">
    <property type="term" value="F:nucleic acid binding"/>
    <property type="evidence" value="ECO:0007669"/>
    <property type="project" value="InterPro"/>
</dbReference>
<evidence type="ECO:0000313" key="8">
    <source>
        <dbReference type="Proteomes" id="UP000190341"/>
    </source>
</evidence>
<dbReference type="AlphaFoldDB" id="A0A1T5K6Q2"/>
<name>A0A1T5K6Q2_9GAMM</name>
<dbReference type="OrthoDB" id="9816072at2"/>
<dbReference type="PROSITE" id="PS00092">
    <property type="entry name" value="N6_MTASE"/>
    <property type="match status" value="1"/>
</dbReference>
<evidence type="ECO:0000256" key="2">
    <source>
        <dbReference type="ARBA" id="ARBA00022552"/>
    </source>
</evidence>
<organism evidence="7 8">
    <name type="scientific">Pseudoxanthomonas indica</name>
    <dbReference type="NCBI Taxonomy" id="428993"/>
    <lineage>
        <taxon>Bacteria</taxon>
        <taxon>Pseudomonadati</taxon>
        <taxon>Pseudomonadota</taxon>
        <taxon>Gammaproteobacteria</taxon>
        <taxon>Lysobacterales</taxon>
        <taxon>Lysobacteraceae</taxon>
        <taxon>Pseudoxanthomonas</taxon>
    </lineage>
</organism>
<reference evidence="7 8" key="1">
    <citation type="submission" date="2017-02" db="EMBL/GenBank/DDBJ databases">
        <authorList>
            <person name="Peterson S.W."/>
        </authorList>
    </citation>
    <scope>NUCLEOTIDE SEQUENCE [LARGE SCALE GENOMIC DNA]</scope>
    <source>
        <strain evidence="7 8">P15</strain>
    </source>
</reference>
<keyword evidence="4 7" id="KW-0808">Transferase</keyword>
<accession>A0A1T5K6Q2</accession>
<dbReference type="PANTHER" id="PTHR47816">
    <property type="entry name" value="RIBOSOMAL RNA SMALL SUBUNIT METHYLTRANSFERASE C"/>
    <property type="match status" value="1"/>
</dbReference>
<dbReference type="InterPro" id="IPR029063">
    <property type="entry name" value="SAM-dependent_MTases_sf"/>
</dbReference>
<protein>
    <submittedName>
        <fullName evidence="7">16S rRNA m(2)G 1207 methyltransferase</fullName>
    </submittedName>
</protein>
<keyword evidence="8" id="KW-1185">Reference proteome</keyword>
<dbReference type="RefSeq" id="WP_079723708.1">
    <property type="nucleotide sequence ID" value="NZ_BMCL01000002.1"/>
</dbReference>
<keyword evidence="1" id="KW-0963">Cytoplasm</keyword>
<dbReference type="Gene3D" id="3.40.50.150">
    <property type="entry name" value="Vaccinia Virus protein VP39"/>
    <property type="match status" value="2"/>
</dbReference>
<evidence type="ECO:0000313" key="7">
    <source>
        <dbReference type="EMBL" id="SKC59149.1"/>
    </source>
</evidence>
<dbReference type="InterPro" id="IPR046977">
    <property type="entry name" value="RsmC/RlmG"/>
</dbReference>
<dbReference type="GO" id="GO:0008757">
    <property type="term" value="F:S-adenosylmethionine-dependent methyltransferase activity"/>
    <property type="evidence" value="ECO:0007669"/>
    <property type="project" value="InterPro"/>
</dbReference>
<dbReference type="EMBL" id="FUZV01000001">
    <property type="protein sequence ID" value="SKC59149.1"/>
    <property type="molecule type" value="Genomic_DNA"/>
</dbReference>